<evidence type="ECO:0000313" key="3">
    <source>
        <dbReference type="EMBL" id="TPP61308.1"/>
    </source>
</evidence>
<dbReference type="EMBL" id="SUNJ01008352">
    <property type="protein sequence ID" value="TPP61308.1"/>
    <property type="molecule type" value="Genomic_DNA"/>
</dbReference>
<dbReference type="PANTHER" id="PTHR12822:SF2">
    <property type="entry name" value="PROTEIN YIPF"/>
    <property type="match status" value="1"/>
</dbReference>
<keyword evidence="4" id="KW-1185">Reference proteome</keyword>
<dbReference type="Proteomes" id="UP000316759">
    <property type="component" value="Unassembled WGS sequence"/>
</dbReference>
<dbReference type="STRING" id="46835.A0A504YU38"/>
<keyword evidence="2" id="KW-1133">Transmembrane helix</keyword>
<evidence type="ECO:0000313" key="4">
    <source>
        <dbReference type="Proteomes" id="UP000316759"/>
    </source>
</evidence>
<dbReference type="GO" id="GO:0016192">
    <property type="term" value="P:vesicle-mediated transport"/>
    <property type="evidence" value="ECO:0007669"/>
    <property type="project" value="InterPro"/>
</dbReference>
<dbReference type="PANTHER" id="PTHR12822">
    <property type="entry name" value="PROTEIN YIPF"/>
    <property type="match status" value="1"/>
</dbReference>
<proteinExistence type="predicted"/>
<dbReference type="GO" id="GO:0031267">
    <property type="term" value="F:small GTPase binding"/>
    <property type="evidence" value="ECO:0007669"/>
    <property type="project" value="InterPro"/>
</dbReference>
<feature type="transmembrane region" description="Helical" evidence="2">
    <location>
        <begin position="32"/>
        <end position="53"/>
    </location>
</feature>
<reference evidence="3 4" key="1">
    <citation type="submission" date="2019-04" db="EMBL/GenBank/DDBJ databases">
        <title>Annotation for the trematode Fasciola gigantica.</title>
        <authorList>
            <person name="Choi Y.-J."/>
        </authorList>
    </citation>
    <scope>NUCLEOTIDE SEQUENCE [LARGE SCALE GENOMIC DNA]</scope>
    <source>
        <strain evidence="3">Uganda_cow_1</strain>
    </source>
</reference>
<feature type="transmembrane region" description="Helical" evidence="2">
    <location>
        <begin position="59"/>
        <end position="84"/>
    </location>
</feature>
<feature type="transmembrane region" description="Helical" evidence="2">
    <location>
        <begin position="91"/>
        <end position="115"/>
    </location>
</feature>
<name>A0A504YU38_FASGI</name>
<dbReference type="OrthoDB" id="10256463at2759"/>
<keyword evidence="2" id="KW-0472">Membrane</keyword>
<evidence type="ECO:0008006" key="5">
    <source>
        <dbReference type="Google" id="ProtNLM"/>
    </source>
</evidence>
<feature type="region of interest" description="Disordered" evidence="1">
    <location>
        <begin position="1"/>
        <end position="20"/>
    </location>
</feature>
<dbReference type="AlphaFoldDB" id="A0A504YU38"/>
<accession>A0A504YU38</accession>
<organism evidence="3 4">
    <name type="scientific">Fasciola gigantica</name>
    <name type="common">Giant liver fluke</name>
    <dbReference type="NCBI Taxonomy" id="46835"/>
    <lineage>
        <taxon>Eukaryota</taxon>
        <taxon>Metazoa</taxon>
        <taxon>Spiralia</taxon>
        <taxon>Lophotrochozoa</taxon>
        <taxon>Platyhelminthes</taxon>
        <taxon>Trematoda</taxon>
        <taxon>Digenea</taxon>
        <taxon>Plagiorchiida</taxon>
        <taxon>Echinostomata</taxon>
        <taxon>Echinostomatoidea</taxon>
        <taxon>Fasciolidae</taxon>
        <taxon>Fasciola</taxon>
    </lineage>
</organism>
<feature type="compositionally biased region" description="Polar residues" evidence="1">
    <location>
        <begin position="1"/>
        <end position="10"/>
    </location>
</feature>
<protein>
    <recommendedName>
        <fullName evidence="5">Protein YIPF</fullName>
    </recommendedName>
</protein>
<keyword evidence="2" id="KW-0812">Transmembrane</keyword>
<dbReference type="GO" id="GO:0005794">
    <property type="term" value="C:Golgi apparatus"/>
    <property type="evidence" value="ECO:0007669"/>
    <property type="project" value="InterPro"/>
</dbReference>
<gene>
    <name evidence="3" type="ORF">FGIG_04605</name>
</gene>
<comment type="caution">
    <text evidence="3">The sequence shown here is derived from an EMBL/GenBank/DDBJ whole genome shotgun (WGS) entry which is preliminary data.</text>
</comment>
<evidence type="ECO:0000256" key="1">
    <source>
        <dbReference type="SAM" id="MobiDB-lite"/>
    </source>
</evidence>
<sequence length="155" mass="16733">MRSKRAQQANENEDRSSLLDSGRSLSVPTHKFVDLLSVYGYSLTVFVPVSILWAIPNSIFQWLLVAVAMVVSSAFLAFALFPLFRKDHSKLAVPLLIVVIVLHCLFCIGLLVTFFHGSGPIPSVAGPAPAPVAPVDVPGVKPLAKPVNMLSKRSV</sequence>
<dbReference type="InterPro" id="IPR039765">
    <property type="entry name" value="Yip5/YIPF1/YIPF2"/>
</dbReference>
<evidence type="ECO:0000256" key="2">
    <source>
        <dbReference type="SAM" id="Phobius"/>
    </source>
</evidence>